<reference evidence="2 3" key="1">
    <citation type="submission" date="2020-02" db="EMBL/GenBank/DDBJ databases">
        <title>Pseudomonas Putida W5 Complete Genome Assembly.</title>
        <authorList>
            <person name="Yuan Z.-C."/>
            <person name="Shaw G.A."/>
            <person name="Cusano A.D."/>
            <person name="Caddey B.J."/>
            <person name="Weselowski B.J."/>
        </authorList>
    </citation>
    <scope>NUCLEOTIDE SEQUENCE [LARGE SCALE GENOMIC DNA]</scope>
    <source>
        <strain evidence="2 3">W5</strain>
    </source>
</reference>
<accession>A0A6I6XYL0</accession>
<feature type="transmembrane region" description="Helical" evidence="1">
    <location>
        <begin position="59"/>
        <end position="79"/>
    </location>
</feature>
<name>A0A6I6XYL0_PSEPU</name>
<gene>
    <name evidence="2" type="ORF">C2H86_12640</name>
</gene>
<evidence type="ECO:0000313" key="3">
    <source>
        <dbReference type="Proteomes" id="UP000464480"/>
    </source>
</evidence>
<evidence type="ECO:0000256" key="1">
    <source>
        <dbReference type="SAM" id="Phobius"/>
    </source>
</evidence>
<evidence type="ECO:0000313" key="2">
    <source>
        <dbReference type="EMBL" id="QHG65211.1"/>
    </source>
</evidence>
<protein>
    <submittedName>
        <fullName evidence="2">Uncharacterized protein</fullName>
    </submittedName>
</protein>
<keyword evidence="1" id="KW-0812">Transmembrane</keyword>
<organism evidence="2 3">
    <name type="scientific">Pseudomonas putida</name>
    <name type="common">Arthrobacter siderocapsulatus</name>
    <dbReference type="NCBI Taxonomy" id="303"/>
    <lineage>
        <taxon>Bacteria</taxon>
        <taxon>Pseudomonadati</taxon>
        <taxon>Pseudomonadota</taxon>
        <taxon>Gammaproteobacteria</taxon>
        <taxon>Pseudomonadales</taxon>
        <taxon>Pseudomonadaceae</taxon>
        <taxon>Pseudomonas</taxon>
    </lineage>
</organism>
<dbReference type="Proteomes" id="UP000464480">
    <property type="component" value="Chromosome"/>
</dbReference>
<dbReference type="RefSeq" id="WP_159410555.1">
    <property type="nucleotide sequence ID" value="NZ_CP026115.2"/>
</dbReference>
<keyword evidence="1" id="KW-1133">Transmembrane helix</keyword>
<keyword evidence="1" id="KW-0472">Membrane</keyword>
<dbReference type="EMBL" id="CP026115">
    <property type="protein sequence ID" value="QHG65211.1"/>
    <property type="molecule type" value="Genomic_DNA"/>
</dbReference>
<proteinExistence type="predicted"/>
<feature type="transmembrane region" description="Helical" evidence="1">
    <location>
        <begin position="12"/>
        <end position="39"/>
    </location>
</feature>
<dbReference type="AlphaFoldDB" id="A0A6I6XYL0"/>
<sequence length="189" mass="21709">MFNVGEKIASIVGVLIGLGIGLMILPPFGLPAFVISWWIFDTPSPWAIYTFIYDKQHVAIILLVAFVFLTWMVGFKASLDEASHLAKLRESEQRLGWLKRYYLYRNRELIDAYRMVCASDVDVAEFSSWLSLNRPNLYRKHSDPLSFIPDGPILQNVSGHVRRGHTRYTNRGPVDVGSHHVRGHTRLRR</sequence>